<comment type="caution">
    <text evidence="1">The sequence shown here is derived from an EMBL/GenBank/DDBJ whole genome shotgun (WGS) entry which is preliminary data.</text>
</comment>
<proteinExistence type="predicted"/>
<name>X1KIT4_9ZZZZ</name>
<dbReference type="EMBL" id="BARV01000827">
    <property type="protein sequence ID" value="GAH90059.1"/>
    <property type="molecule type" value="Genomic_DNA"/>
</dbReference>
<dbReference type="AlphaFoldDB" id="X1KIT4"/>
<accession>X1KIT4</accession>
<organism evidence="1">
    <name type="scientific">marine sediment metagenome</name>
    <dbReference type="NCBI Taxonomy" id="412755"/>
    <lineage>
        <taxon>unclassified sequences</taxon>
        <taxon>metagenomes</taxon>
        <taxon>ecological metagenomes</taxon>
    </lineage>
</organism>
<reference evidence="1" key="1">
    <citation type="journal article" date="2014" name="Front. Microbiol.">
        <title>High frequency of phylogenetically diverse reductive dehalogenase-homologous genes in deep subseafloor sedimentary metagenomes.</title>
        <authorList>
            <person name="Kawai M."/>
            <person name="Futagami T."/>
            <person name="Toyoda A."/>
            <person name="Takaki Y."/>
            <person name="Nishi S."/>
            <person name="Hori S."/>
            <person name="Arai W."/>
            <person name="Tsubouchi T."/>
            <person name="Morono Y."/>
            <person name="Uchiyama I."/>
            <person name="Ito T."/>
            <person name="Fujiyama A."/>
            <person name="Inagaki F."/>
            <person name="Takami H."/>
        </authorList>
    </citation>
    <scope>NUCLEOTIDE SEQUENCE</scope>
    <source>
        <strain evidence="1">Expedition CK06-06</strain>
    </source>
</reference>
<gene>
    <name evidence="1" type="ORF">S06H3_02743</name>
</gene>
<sequence>MTLTQILKTLATCILVISFLLVTISAYQQHRTISALAELTDVTSAIVTRLSVEELAYVDNDEKLHMYSIDPAKLENCSTRWEIGGENFDFRVSVSYEAGGEHVLGPYGSASPDDRTRCSLAVACALYENGRFLPAKLSVIAWCA</sequence>
<protein>
    <submittedName>
        <fullName evidence="1">Uncharacterized protein</fullName>
    </submittedName>
</protein>
<evidence type="ECO:0000313" key="1">
    <source>
        <dbReference type="EMBL" id="GAH90059.1"/>
    </source>
</evidence>